<accession>A0A7R7EJW0</accession>
<protein>
    <recommendedName>
        <fullName evidence="4">Lipoprotein</fullName>
    </recommendedName>
</protein>
<proteinExistence type="predicted"/>
<name>A0A7R7EJW0_9FIRM</name>
<evidence type="ECO:0000256" key="1">
    <source>
        <dbReference type="SAM" id="SignalP"/>
    </source>
</evidence>
<dbReference type="AlphaFoldDB" id="A0A7R7EJW0"/>
<evidence type="ECO:0000313" key="3">
    <source>
        <dbReference type="Proteomes" id="UP000595897"/>
    </source>
</evidence>
<keyword evidence="1" id="KW-0732">Signal</keyword>
<dbReference type="Proteomes" id="UP000595897">
    <property type="component" value="Chromosome"/>
</dbReference>
<evidence type="ECO:0000313" key="2">
    <source>
        <dbReference type="EMBL" id="BCN30132.1"/>
    </source>
</evidence>
<gene>
    <name evidence="2" type="ORF">bsdtb5_14270</name>
</gene>
<feature type="chain" id="PRO_5038712914" description="Lipoprotein" evidence="1">
    <location>
        <begin position="24"/>
        <end position="265"/>
    </location>
</feature>
<feature type="signal peptide" evidence="1">
    <location>
        <begin position="1"/>
        <end position="23"/>
    </location>
</feature>
<dbReference type="KEGG" id="ahb:bsdtb5_14270"/>
<organism evidence="2 3">
    <name type="scientific">Anaeromicropila herbilytica</name>
    <dbReference type="NCBI Taxonomy" id="2785025"/>
    <lineage>
        <taxon>Bacteria</taxon>
        <taxon>Bacillati</taxon>
        <taxon>Bacillota</taxon>
        <taxon>Clostridia</taxon>
        <taxon>Lachnospirales</taxon>
        <taxon>Lachnospiraceae</taxon>
        <taxon>Anaeromicropila</taxon>
    </lineage>
</organism>
<keyword evidence="3" id="KW-1185">Reference proteome</keyword>
<evidence type="ECO:0008006" key="4">
    <source>
        <dbReference type="Google" id="ProtNLM"/>
    </source>
</evidence>
<reference evidence="2 3" key="1">
    <citation type="submission" date="2020-11" db="EMBL/GenBank/DDBJ databases">
        <title>Draft genome sequencing of a Lachnospiraceae strain isolated from anoxic soil subjected to BSD treatment.</title>
        <authorList>
            <person name="Uek A."/>
            <person name="Tonouchi A."/>
        </authorList>
    </citation>
    <scope>NUCLEOTIDE SEQUENCE [LARGE SCALE GENOMIC DNA]</scope>
    <source>
        <strain evidence="2 3">TB5</strain>
    </source>
</reference>
<sequence length="265" mass="31426">MKYNFKKLLTLNVFIICSIICVACNKNIGENKMSEIKDDLYMPSKEELEEISPQSYNFELAEEKGLLKGETFSKKYLRMQSLYKKALEQYLMKKIDIKKYDDELANSKLHFIPGDKDKRCFYQVYDYMGLTFFYLRNNIHIEKLDSDDLELLKKSEENYDYAISEDLIKMVERTYKNIIMVSFEGDDEFNKYYNAIYGNTINGERIIPNTALVLELNAQPEFDKKGNFVDWPKEKTKNDYIDDLILRLEQEYTDKLGIPVEVLQY</sequence>
<dbReference type="EMBL" id="AP024169">
    <property type="protein sequence ID" value="BCN30132.1"/>
    <property type="molecule type" value="Genomic_DNA"/>
</dbReference>